<organism evidence="2 3">
    <name type="scientific">Sporomusa ovata</name>
    <dbReference type="NCBI Taxonomy" id="2378"/>
    <lineage>
        <taxon>Bacteria</taxon>
        <taxon>Bacillati</taxon>
        <taxon>Bacillota</taxon>
        <taxon>Negativicutes</taxon>
        <taxon>Selenomonadales</taxon>
        <taxon>Sporomusaceae</taxon>
        <taxon>Sporomusa</taxon>
    </lineage>
</organism>
<dbReference type="GO" id="GO:0006189">
    <property type="term" value="P:'de novo' IMP biosynthetic process"/>
    <property type="evidence" value="ECO:0007669"/>
    <property type="project" value="InterPro"/>
</dbReference>
<dbReference type="Pfam" id="PF00731">
    <property type="entry name" value="AIRC"/>
    <property type="match status" value="1"/>
</dbReference>
<keyword evidence="3" id="KW-1185">Reference proteome</keyword>
<dbReference type="AlphaFoldDB" id="A0A0U1KUW7"/>
<dbReference type="SMART" id="SM01001">
    <property type="entry name" value="AIRC"/>
    <property type="match status" value="1"/>
</dbReference>
<dbReference type="InterPro" id="IPR000031">
    <property type="entry name" value="PurE_dom"/>
</dbReference>
<dbReference type="NCBIfam" id="NF033503">
    <property type="entry name" value="LarB"/>
    <property type="match status" value="1"/>
</dbReference>
<reference evidence="3" key="1">
    <citation type="submission" date="2015-03" db="EMBL/GenBank/DDBJ databases">
        <authorList>
            <person name="Nijsse Bart"/>
        </authorList>
    </citation>
    <scope>NUCLEOTIDE SEQUENCE [LARGE SCALE GENOMIC DNA]</scope>
</reference>
<dbReference type="GO" id="GO:0016787">
    <property type="term" value="F:hydrolase activity"/>
    <property type="evidence" value="ECO:0007669"/>
    <property type="project" value="InterPro"/>
</dbReference>
<dbReference type="EMBL" id="CTRP01000004">
    <property type="protein sequence ID" value="CQR71260.1"/>
    <property type="molecule type" value="Genomic_DNA"/>
</dbReference>
<dbReference type="PANTHER" id="PTHR43064:SF1">
    <property type="entry name" value="SLL1489 PROTEIN"/>
    <property type="match status" value="1"/>
</dbReference>
<proteinExistence type="predicted"/>
<evidence type="ECO:0000259" key="1">
    <source>
        <dbReference type="SMART" id="SM01001"/>
    </source>
</evidence>
<sequence length="272" mass="29739">MTLLPLGRRDAIMQKGRFRGVVMDIDYVSRLFKEFKAGDLTLDEALDKLKILPYEDLEFAKLDHHRLLRQGFAEVVFCQGKTLEQVQAIMERLAEYNHSILATRATKQMYDAVKQVVTDARYHELARLITVERQKPPVDKERFILVMSAGTSDIPVAEEAAITAEMMGNEVKRVYDVGVAGIHRLLDQHQLIEQANVLVVVAGMEGALASVIGGLAAKPVIAVPTSIGYGASFGGLAALLSMLNSCAAGVAVVNIDNGFGAGRMASMINHMR</sequence>
<accession>A0A0U1KUW7</accession>
<dbReference type="Gene3D" id="3.40.50.1970">
    <property type="match status" value="1"/>
</dbReference>
<dbReference type="SUPFAM" id="SSF52255">
    <property type="entry name" value="N5-CAIR mutase (phosphoribosylaminoimidazole carboxylase, PurE)"/>
    <property type="match status" value="1"/>
</dbReference>
<gene>
    <name evidence="2" type="ORF">SpAn4DRAFT_3765</name>
</gene>
<name>A0A0U1KUW7_9FIRM</name>
<evidence type="ECO:0000313" key="3">
    <source>
        <dbReference type="Proteomes" id="UP000049855"/>
    </source>
</evidence>
<feature type="domain" description="PurE" evidence="1">
    <location>
        <begin position="142"/>
        <end position="272"/>
    </location>
</feature>
<dbReference type="InterPro" id="IPR039476">
    <property type="entry name" value="P2CMN_synthase_LarB"/>
</dbReference>
<evidence type="ECO:0000313" key="2">
    <source>
        <dbReference type="EMBL" id="CQR71260.1"/>
    </source>
</evidence>
<dbReference type="PANTHER" id="PTHR43064">
    <property type="entry name" value="PHOSPHORIBOSYLAMINOIMIDAZOLE CARBOXYLASE-RELATED"/>
    <property type="match status" value="1"/>
</dbReference>
<protein>
    <submittedName>
        <fullName evidence="2">Circadian phase modifier</fullName>
    </submittedName>
</protein>
<dbReference type="Proteomes" id="UP000049855">
    <property type="component" value="Unassembled WGS sequence"/>
</dbReference>